<dbReference type="EMBL" id="NHTK01000869">
    <property type="protein sequence ID" value="PPR04973.1"/>
    <property type="molecule type" value="Genomic_DNA"/>
</dbReference>
<dbReference type="PANTHER" id="PTHR34883:SF15">
    <property type="entry name" value="EXTRACELLULAR SERINE-RICH PROTEIN"/>
    <property type="match status" value="1"/>
</dbReference>
<dbReference type="CDD" id="cd00920">
    <property type="entry name" value="Cupredoxin"/>
    <property type="match status" value="1"/>
</dbReference>
<evidence type="ECO:0000313" key="4">
    <source>
        <dbReference type="Proteomes" id="UP000284842"/>
    </source>
</evidence>
<dbReference type="InterPro" id="IPR008972">
    <property type="entry name" value="Cupredoxin"/>
</dbReference>
<evidence type="ECO:0000256" key="1">
    <source>
        <dbReference type="SAM" id="MobiDB-lite"/>
    </source>
</evidence>
<dbReference type="AlphaFoldDB" id="A0A409YPP1"/>
<dbReference type="InParanoid" id="A0A409YPP1"/>
<accession>A0A409YPP1</accession>
<dbReference type="PANTHER" id="PTHR34883">
    <property type="entry name" value="SERINE-RICH PROTEIN, PUTATIVE-RELATED-RELATED"/>
    <property type="match status" value="1"/>
</dbReference>
<dbReference type="Proteomes" id="UP000284842">
    <property type="component" value="Unassembled WGS sequence"/>
</dbReference>
<feature type="signal peptide" evidence="2">
    <location>
        <begin position="1"/>
        <end position="21"/>
    </location>
</feature>
<keyword evidence="4" id="KW-1185">Reference proteome</keyword>
<feature type="chain" id="PRO_5019053053" description="Blue (type 1) copper domain-containing protein" evidence="2">
    <location>
        <begin position="22"/>
        <end position="234"/>
    </location>
</feature>
<evidence type="ECO:0008006" key="5">
    <source>
        <dbReference type="Google" id="ProtNLM"/>
    </source>
</evidence>
<evidence type="ECO:0000256" key="2">
    <source>
        <dbReference type="SAM" id="SignalP"/>
    </source>
</evidence>
<dbReference type="InterPro" id="IPR052953">
    <property type="entry name" value="Ser-rich/MCO-related"/>
</dbReference>
<name>A0A409YPP1_9AGAR</name>
<dbReference type="Gene3D" id="2.60.40.420">
    <property type="entry name" value="Cupredoxins - blue copper proteins"/>
    <property type="match status" value="1"/>
</dbReference>
<evidence type="ECO:0000313" key="3">
    <source>
        <dbReference type="EMBL" id="PPR04973.1"/>
    </source>
</evidence>
<dbReference type="OrthoDB" id="1921208at2759"/>
<dbReference type="STRING" id="181874.A0A409YPP1"/>
<proteinExistence type="predicted"/>
<sequence length="234" mass="23287">MFTKAFSLLLLSSLAAAQSYGAPPDSPPAAAPPPVAPSAPANTPGQINIDVAPQGQFMFNPSNVTAPVGTLVTFFFPKLTCVFSAGLAHSVTQSSFQNPCTYLAASGNSSAGFDSGLQQGATFTINITNTDPIWFFCKQVTHCGSGMVGSINAPTTGNTFSAFQQAAISLGSNAPSVCVIAYSLFRLTGGVNGVATAAPTSDIGGSSGNTGGAATLAASGTLALLSVAVAGLLL</sequence>
<organism evidence="3 4">
    <name type="scientific">Panaeolus cyanescens</name>
    <dbReference type="NCBI Taxonomy" id="181874"/>
    <lineage>
        <taxon>Eukaryota</taxon>
        <taxon>Fungi</taxon>
        <taxon>Dikarya</taxon>
        <taxon>Basidiomycota</taxon>
        <taxon>Agaricomycotina</taxon>
        <taxon>Agaricomycetes</taxon>
        <taxon>Agaricomycetidae</taxon>
        <taxon>Agaricales</taxon>
        <taxon>Agaricineae</taxon>
        <taxon>Galeropsidaceae</taxon>
        <taxon>Panaeolus</taxon>
    </lineage>
</organism>
<comment type="caution">
    <text evidence="3">The sequence shown here is derived from an EMBL/GenBank/DDBJ whole genome shotgun (WGS) entry which is preliminary data.</text>
</comment>
<reference evidence="3 4" key="1">
    <citation type="journal article" date="2018" name="Evol. Lett.">
        <title>Horizontal gene cluster transfer increased hallucinogenic mushroom diversity.</title>
        <authorList>
            <person name="Reynolds H.T."/>
            <person name="Vijayakumar V."/>
            <person name="Gluck-Thaler E."/>
            <person name="Korotkin H.B."/>
            <person name="Matheny P.B."/>
            <person name="Slot J.C."/>
        </authorList>
    </citation>
    <scope>NUCLEOTIDE SEQUENCE [LARGE SCALE GENOMIC DNA]</scope>
    <source>
        <strain evidence="3 4">2629</strain>
    </source>
</reference>
<protein>
    <recommendedName>
        <fullName evidence="5">Blue (type 1) copper domain-containing protein</fullName>
    </recommendedName>
</protein>
<dbReference type="SUPFAM" id="SSF49503">
    <property type="entry name" value="Cupredoxins"/>
    <property type="match status" value="1"/>
</dbReference>
<feature type="compositionally biased region" description="Pro residues" evidence="1">
    <location>
        <begin position="24"/>
        <end position="37"/>
    </location>
</feature>
<keyword evidence="2" id="KW-0732">Signal</keyword>
<feature type="region of interest" description="Disordered" evidence="1">
    <location>
        <begin position="22"/>
        <end position="44"/>
    </location>
</feature>
<gene>
    <name evidence="3" type="ORF">CVT24_010431</name>
</gene>